<dbReference type="EMBL" id="UGSG01000001">
    <property type="protein sequence ID" value="SUA75671.1"/>
    <property type="molecule type" value="Genomic_DNA"/>
</dbReference>
<name>A0A378YGN7_9BURK</name>
<protein>
    <submittedName>
        <fullName evidence="8">2-amino-3-ketobutyrate coenzyme A ligase</fullName>
        <ecNumber evidence="8">2.3.1.29</ecNumber>
    </submittedName>
</protein>
<evidence type="ECO:0000256" key="4">
    <source>
        <dbReference type="ARBA" id="ARBA00022898"/>
    </source>
</evidence>
<evidence type="ECO:0000313" key="8">
    <source>
        <dbReference type="EMBL" id="SUA75671.1"/>
    </source>
</evidence>
<dbReference type="Pfam" id="PF00155">
    <property type="entry name" value="Aminotran_1_2"/>
    <property type="match status" value="1"/>
</dbReference>
<comment type="cofactor">
    <cofactor evidence="1 6">
        <name>pyridoxal 5'-phosphate</name>
        <dbReference type="ChEBI" id="CHEBI:597326"/>
    </cofactor>
</comment>
<dbReference type="STRING" id="93220.A6P55_01865"/>
<evidence type="ECO:0000256" key="3">
    <source>
        <dbReference type="ARBA" id="ARBA00022679"/>
    </source>
</evidence>
<dbReference type="InterPro" id="IPR004839">
    <property type="entry name" value="Aminotransferase_I/II_large"/>
</dbReference>
<evidence type="ECO:0000256" key="2">
    <source>
        <dbReference type="ARBA" id="ARBA00008392"/>
    </source>
</evidence>
<reference evidence="8 9" key="1">
    <citation type="submission" date="2018-06" db="EMBL/GenBank/DDBJ databases">
        <authorList>
            <consortium name="Pathogen Informatics"/>
            <person name="Doyle S."/>
        </authorList>
    </citation>
    <scope>NUCLEOTIDE SEQUENCE [LARGE SCALE GENOMIC DNA]</scope>
    <source>
        <strain evidence="8 9">NCTC13160</strain>
    </source>
</reference>
<keyword evidence="3 8" id="KW-0808">Transferase</keyword>
<evidence type="ECO:0000313" key="9">
    <source>
        <dbReference type="Proteomes" id="UP000254573"/>
    </source>
</evidence>
<organism evidence="8 9">
    <name type="scientific">Pandoraea pnomenusa</name>
    <dbReference type="NCBI Taxonomy" id="93220"/>
    <lineage>
        <taxon>Bacteria</taxon>
        <taxon>Pseudomonadati</taxon>
        <taxon>Pseudomonadota</taxon>
        <taxon>Betaproteobacteria</taxon>
        <taxon>Burkholderiales</taxon>
        <taxon>Burkholderiaceae</taxon>
        <taxon>Pandoraea</taxon>
    </lineage>
</organism>
<dbReference type="InterPro" id="IPR015424">
    <property type="entry name" value="PyrdxlP-dep_Trfase"/>
</dbReference>
<comment type="similarity">
    <text evidence="2 6">Belongs to the class-II pyridoxal-phosphate-dependent aminotransferase family.</text>
</comment>
<sequence>MFAEALRSRLEARRQALVERHALKREIAIGSPQGGRITAHTSAAEAPRGYLNLCANNYLGLAGDARIVEAATEAISRFGLGMASVRFISGTHALHWELEQRLADFLGTEVCALFPSAFDANGALFEALLSDEDAVFSDALNHASIIDGIRLSRAARFRYAHRDVDSAARAFDEANDARARLLVSDGVFSMDGTQAPLQALAALCRERQALFVVDDSHGIGVIGETGRGTAQAQAQSAAVDVFVGTLGKALGGAAGGFVAGPQAVVDTLRQFGRPYLFSNALMPAIAAAALRVLDLIEQGQIDFARLRAMSIYLRERLTAAGFDVIPGDHPIVPVRFGTSARAQAAASALAQHGILAQAFSYPVVPEGQARLRLQASLALSDGDLDRVVDAFRSMRH</sequence>
<dbReference type="KEGG" id="ppnm:LV28_04920"/>
<dbReference type="GO" id="GO:0030170">
    <property type="term" value="F:pyridoxal phosphate binding"/>
    <property type="evidence" value="ECO:0007669"/>
    <property type="project" value="InterPro"/>
</dbReference>
<dbReference type="PROSITE" id="PS00599">
    <property type="entry name" value="AA_TRANSFER_CLASS_2"/>
    <property type="match status" value="1"/>
</dbReference>
<evidence type="ECO:0000256" key="5">
    <source>
        <dbReference type="ARBA" id="ARBA00023315"/>
    </source>
</evidence>
<dbReference type="SUPFAM" id="SSF53383">
    <property type="entry name" value="PLP-dependent transferases"/>
    <property type="match status" value="1"/>
</dbReference>
<evidence type="ECO:0000259" key="7">
    <source>
        <dbReference type="Pfam" id="PF00155"/>
    </source>
</evidence>
<dbReference type="GO" id="GO:0016874">
    <property type="term" value="F:ligase activity"/>
    <property type="evidence" value="ECO:0007669"/>
    <property type="project" value="UniProtKB-KW"/>
</dbReference>
<dbReference type="OrthoDB" id="9807157at2"/>
<dbReference type="InterPro" id="IPR001917">
    <property type="entry name" value="Aminotrans_II_pyridoxalP_BS"/>
</dbReference>
<dbReference type="EC" id="2.3.1.29" evidence="8"/>
<keyword evidence="4 6" id="KW-0663">Pyridoxal phosphate</keyword>
<dbReference type="GO" id="GO:0008890">
    <property type="term" value="F:glycine C-acetyltransferase activity"/>
    <property type="evidence" value="ECO:0007669"/>
    <property type="project" value="UniProtKB-EC"/>
</dbReference>
<dbReference type="RefSeq" id="WP_038617905.1">
    <property type="nucleotide sequence ID" value="NZ_CP009553.3"/>
</dbReference>
<keyword evidence="5 8" id="KW-0012">Acyltransferase</keyword>
<dbReference type="InterPro" id="IPR015421">
    <property type="entry name" value="PyrdxlP-dep_Trfase_major"/>
</dbReference>
<gene>
    <name evidence="8" type="primary">kbl_1</name>
    <name evidence="8" type="ORF">NCTC13160_00972</name>
</gene>
<dbReference type="InterPro" id="IPR015422">
    <property type="entry name" value="PyrdxlP-dep_Trfase_small"/>
</dbReference>
<accession>A0A378YGN7</accession>
<dbReference type="PANTHER" id="PTHR13693">
    <property type="entry name" value="CLASS II AMINOTRANSFERASE/8-AMINO-7-OXONONANOATE SYNTHASE"/>
    <property type="match status" value="1"/>
</dbReference>
<dbReference type="Gene3D" id="3.40.640.10">
    <property type="entry name" value="Type I PLP-dependent aspartate aminotransferase-like (Major domain)"/>
    <property type="match status" value="1"/>
</dbReference>
<dbReference type="PANTHER" id="PTHR13693:SF102">
    <property type="entry name" value="2-AMINO-3-KETOBUTYRATE COENZYME A LIGASE, MITOCHONDRIAL"/>
    <property type="match status" value="1"/>
</dbReference>
<dbReference type="Proteomes" id="UP000254573">
    <property type="component" value="Unassembled WGS sequence"/>
</dbReference>
<keyword evidence="8" id="KW-0436">Ligase</keyword>
<dbReference type="Gene3D" id="3.90.1150.10">
    <property type="entry name" value="Aspartate Aminotransferase, domain 1"/>
    <property type="match status" value="1"/>
</dbReference>
<evidence type="ECO:0000256" key="1">
    <source>
        <dbReference type="ARBA" id="ARBA00001933"/>
    </source>
</evidence>
<feature type="domain" description="Aminotransferase class I/classII large" evidence="7">
    <location>
        <begin position="50"/>
        <end position="391"/>
    </location>
</feature>
<proteinExistence type="inferred from homology"/>
<dbReference type="AlphaFoldDB" id="A0A378YGN7"/>
<dbReference type="InterPro" id="IPR050087">
    <property type="entry name" value="AON_synthase_class-II"/>
</dbReference>
<evidence type="ECO:0000256" key="6">
    <source>
        <dbReference type="RuleBase" id="RU003693"/>
    </source>
</evidence>
<dbReference type="NCBIfam" id="NF005394">
    <property type="entry name" value="PRK06939.1"/>
    <property type="match status" value="1"/>
</dbReference>